<dbReference type="Proteomes" id="UP000631114">
    <property type="component" value="Unassembled WGS sequence"/>
</dbReference>
<comment type="caution">
    <text evidence="4">The sequence shown here is derived from an EMBL/GenBank/DDBJ whole genome shotgun (WGS) entry which is preliminary data.</text>
</comment>
<keyword evidence="1" id="KW-0112">Calmodulin-binding</keyword>
<dbReference type="OrthoDB" id="753382at2759"/>
<feature type="region of interest" description="Disordered" evidence="3">
    <location>
        <begin position="221"/>
        <end position="252"/>
    </location>
</feature>
<dbReference type="PANTHER" id="PTHR32295">
    <property type="entry name" value="IQ-DOMAIN 5-RELATED"/>
    <property type="match status" value="1"/>
</dbReference>
<evidence type="ECO:0000256" key="1">
    <source>
        <dbReference type="ARBA" id="ARBA00022860"/>
    </source>
</evidence>
<reference evidence="4 5" key="1">
    <citation type="submission" date="2020-10" db="EMBL/GenBank/DDBJ databases">
        <title>The Coptis chinensis genome and diversification of protoberbering-type alkaloids.</title>
        <authorList>
            <person name="Wang B."/>
            <person name="Shu S."/>
            <person name="Song C."/>
            <person name="Liu Y."/>
        </authorList>
    </citation>
    <scope>NUCLEOTIDE SEQUENCE [LARGE SCALE GENOMIC DNA]</scope>
    <source>
        <strain evidence="4">HL-2020</strain>
        <tissue evidence="4">Leaf</tissue>
    </source>
</reference>
<dbReference type="PANTHER" id="PTHR32295:SF113">
    <property type="entry name" value="PROTEIN IQ-DOMAIN 14"/>
    <property type="match status" value="1"/>
</dbReference>
<proteinExistence type="inferred from homology"/>
<dbReference type="EMBL" id="JADFTS010000005">
    <property type="protein sequence ID" value="KAF9607361.1"/>
    <property type="molecule type" value="Genomic_DNA"/>
</dbReference>
<evidence type="ECO:0000313" key="4">
    <source>
        <dbReference type="EMBL" id="KAF9607361.1"/>
    </source>
</evidence>
<comment type="similarity">
    <text evidence="2">Belongs to the IQD family.</text>
</comment>
<name>A0A835M1K2_9MAGN</name>
<accession>A0A835M1K2</accession>
<protein>
    <submittedName>
        <fullName evidence="4">Uncharacterized protein</fullName>
    </submittedName>
</protein>
<sequence>MGKKVSWFSAIKKAFTPNSKQKLVNDQETEKKISSKKWGLGKIKNGGTTSFILLYRKPSSIEKILGNAEKEQQIITRHTSDEPRTSSIPITARRNFRALKGMVRLQGVVRGQNVKRQTINAMKQMQRLVKVQSQRYSQEGLTCWKARLCNIKIYKRMTENFRVAWEGLNRLKLARMKNGMIVKRRNRGKDAEEGGGFYQERGYYPIPLFDRIEQQLPKQSADIKPKNKMAHASPALDPSPRPQSKQSRFGIEKSQFTYTKIFQIPGGNNNDKYKAYSSSIN</sequence>
<evidence type="ECO:0000256" key="3">
    <source>
        <dbReference type="SAM" id="MobiDB-lite"/>
    </source>
</evidence>
<evidence type="ECO:0000313" key="5">
    <source>
        <dbReference type="Proteomes" id="UP000631114"/>
    </source>
</evidence>
<keyword evidence="5" id="KW-1185">Reference proteome</keyword>
<dbReference type="AlphaFoldDB" id="A0A835M1K2"/>
<dbReference type="GO" id="GO:0005516">
    <property type="term" value="F:calmodulin binding"/>
    <property type="evidence" value="ECO:0007669"/>
    <property type="project" value="UniProtKB-KW"/>
</dbReference>
<gene>
    <name evidence="4" type="ORF">IFM89_033949</name>
</gene>
<evidence type="ECO:0000256" key="2">
    <source>
        <dbReference type="ARBA" id="ARBA00024341"/>
    </source>
</evidence>
<organism evidence="4 5">
    <name type="scientific">Coptis chinensis</name>
    <dbReference type="NCBI Taxonomy" id="261450"/>
    <lineage>
        <taxon>Eukaryota</taxon>
        <taxon>Viridiplantae</taxon>
        <taxon>Streptophyta</taxon>
        <taxon>Embryophyta</taxon>
        <taxon>Tracheophyta</taxon>
        <taxon>Spermatophyta</taxon>
        <taxon>Magnoliopsida</taxon>
        <taxon>Ranunculales</taxon>
        <taxon>Ranunculaceae</taxon>
        <taxon>Coptidoideae</taxon>
        <taxon>Coptis</taxon>
    </lineage>
</organism>